<feature type="binding site" evidence="6">
    <location>
        <position position="78"/>
    </location>
    <ligand>
        <name>S-adenosyl-L-methionine</name>
        <dbReference type="ChEBI" id="CHEBI:59789"/>
    </ligand>
</feature>
<dbReference type="PANTHER" id="PTHR31760:SF0">
    <property type="entry name" value="S-ADENOSYL-L-METHIONINE-DEPENDENT METHYLTRANSFERASES SUPERFAMILY PROTEIN"/>
    <property type="match status" value="1"/>
</dbReference>
<proteinExistence type="inferred from homology"/>
<evidence type="ECO:0000256" key="5">
    <source>
        <dbReference type="ARBA" id="ARBA00022691"/>
    </source>
</evidence>
<dbReference type="GO" id="GO:0008168">
    <property type="term" value="F:methyltransferase activity"/>
    <property type="evidence" value="ECO:0007669"/>
    <property type="project" value="UniProtKB-KW"/>
</dbReference>
<feature type="binding site" evidence="6">
    <location>
        <position position="148"/>
    </location>
    <ligand>
        <name>S-adenosyl-L-methionine</name>
        <dbReference type="ChEBI" id="CHEBI:59789"/>
    </ligand>
</feature>
<gene>
    <name evidence="6" type="primary">rsmG</name>
    <name evidence="7" type="ORF">JOC73_002154</name>
</gene>
<evidence type="ECO:0000313" key="8">
    <source>
        <dbReference type="Proteomes" id="UP001314796"/>
    </source>
</evidence>
<comment type="caution">
    <text evidence="7">The sequence shown here is derived from an EMBL/GenBank/DDBJ whole genome shotgun (WGS) entry which is preliminary data.</text>
</comment>
<dbReference type="RefSeq" id="WP_204402958.1">
    <property type="nucleotide sequence ID" value="NZ_JAFBEE010000014.1"/>
</dbReference>
<keyword evidence="4 6" id="KW-0808">Transferase</keyword>
<dbReference type="NCBIfam" id="TIGR00138">
    <property type="entry name" value="rsmG_gidB"/>
    <property type="match status" value="1"/>
</dbReference>
<comment type="similarity">
    <text evidence="6">Belongs to the methyltransferase superfamily. RNA methyltransferase RsmG family.</text>
</comment>
<reference evidence="7 8" key="1">
    <citation type="submission" date="2021-01" db="EMBL/GenBank/DDBJ databases">
        <title>Genomic Encyclopedia of Type Strains, Phase IV (KMG-IV): sequencing the most valuable type-strain genomes for metagenomic binning, comparative biology and taxonomic classification.</title>
        <authorList>
            <person name="Goeker M."/>
        </authorList>
    </citation>
    <scope>NUCLEOTIDE SEQUENCE [LARGE SCALE GENOMIC DNA]</scope>
    <source>
        <strain evidence="7 8">DSM 25890</strain>
    </source>
</reference>
<feature type="binding site" evidence="6">
    <location>
        <begin position="129"/>
        <end position="130"/>
    </location>
    <ligand>
        <name>S-adenosyl-L-methionine</name>
        <dbReference type="ChEBI" id="CHEBI:59789"/>
    </ligand>
</feature>
<keyword evidence="1 6" id="KW-0963">Cytoplasm</keyword>
<feature type="binding site" evidence="6">
    <location>
        <position position="83"/>
    </location>
    <ligand>
        <name>S-adenosyl-L-methionine</name>
        <dbReference type="ChEBI" id="CHEBI:59789"/>
    </ligand>
</feature>
<dbReference type="SUPFAM" id="SSF53335">
    <property type="entry name" value="S-adenosyl-L-methionine-dependent methyltransferases"/>
    <property type="match status" value="1"/>
</dbReference>
<dbReference type="Proteomes" id="UP001314796">
    <property type="component" value="Unassembled WGS sequence"/>
</dbReference>
<dbReference type="InterPro" id="IPR003682">
    <property type="entry name" value="rRNA_ssu_MeTfrase_G"/>
</dbReference>
<comment type="subcellular location">
    <subcellularLocation>
        <location evidence="6">Cytoplasm</location>
    </subcellularLocation>
</comment>
<dbReference type="HAMAP" id="MF_00074">
    <property type="entry name" value="16SrRNA_methyltr_G"/>
    <property type="match status" value="1"/>
</dbReference>
<dbReference type="Gene3D" id="3.40.50.150">
    <property type="entry name" value="Vaccinia Virus protein VP39"/>
    <property type="match status" value="1"/>
</dbReference>
<evidence type="ECO:0000256" key="1">
    <source>
        <dbReference type="ARBA" id="ARBA00022490"/>
    </source>
</evidence>
<evidence type="ECO:0000256" key="2">
    <source>
        <dbReference type="ARBA" id="ARBA00022552"/>
    </source>
</evidence>
<comment type="function">
    <text evidence="6">Specifically methylates the N7 position of a guanine in 16S rRNA.</text>
</comment>
<dbReference type="Pfam" id="PF02527">
    <property type="entry name" value="GidB"/>
    <property type="match status" value="1"/>
</dbReference>
<dbReference type="PIRSF" id="PIRSF003078">
    <property type="entry name" value="GidB"/>
    <property type="match status" value="1"/>
</dbReference>
<accession>A0ABS2NRJ2</accession>
<dbReference type="PANTHER" id="PTHR31760">
    <property type="entry name" value="S-ADENOSYL-L-METHIONINE-DEPENDENT METHYLTRANSFERASES SUPERFAMILY PROTEIN"/>
    <property type="match status" value="1"/>
</dbReference>
<protein>
    <recommendedName>
        <fullName evidence="6">Ribosomal RNA small subunit methyltransferase G</fullName>
        <ecNumber evidence="6">2.1.1.-</ecNumber>
    </recommendedName>
    <alternativeName>
        <fullName evidence="6">16S rRNA 7-methylguanosine methyltransferase</fullName>
        <shortName evidence="6">16S rRNA m7G methyltransferase</shortName>
    </alternativeName>
</protein>
<keyword evidence="2 6" id="KW-0698">rRNA processing</keyword>
<keyword evidence="3 6" id="KW-0489">Methyltransferase</keyword>
<dbReference type="InterPro" id="IPR029063">
    <property type="entry name" value="SAM-dependent_MTases_sf"/>
</dbReference>
<dbReference type="EMBL" id="JAFBEE010000014">
    <property type="protein sequence ID" value="MBM7615584.1"/>
    <property type="molecule type" value="Genomic_DNA"/>
</dbReference>
<evidence type="ECO:0000256" key="4">
    <source>
        <dbReference type="ARBA" id="ARBA00022679"/>
    </source>
</evidence>
<keyword evidence="5 6" id="KW-0949">S-adenosyl-L-methionine</keyword>
<dbReference type="GO" id="GO:0032259">
    <property type="term" value="P:methylation"/>
    <property type="evidence" value="ECO:0007669"/>
    <property type="project" value="UniProtKB-KW"/>
</dbReference>
<name>A0ABS2NRJ2_9FIRM</name>
<sequence>MDLRDMLIEGCRQLDIKVNDTQVEQLLTYKDVLLEWNQKMNLTAIQDEKDVIIKHFLDSITCLKVKEFKNEGKLIDVGTGAGFPGIPLKVFNPNIQLTLLDSLNKRLNFLKEVCNQLDLDGVQFSHGRAEDYGQDAKYREQFDFVVARAVASLNVLSEYCLPFVKMNGYFICQKGPLVEDELKDAQKAIKVLGGEVEDLLSIQLPFSDINHRIVIIKKVKQTPTKYPRKAGTPGKNPII</sequence>
<evidence type="ECO:0000256" key="6">
    <source>
        <dbReference type="HAMAP-Rule" id="MF_00074"/>
    </source>
</evidence>
<comment type="caution">
    <text evidence="6">Lacks conserved residue(s) required for the propagation of feature annotation.</text>
</comment>
<evidence type="ECO:0000256" key="3">
    <source>
        <dbReference type="ARBA" id="ARBA00022603"/>
    </source>
</evidence>
<organism evidence="7 8">
    <name type="scientific">Alkaliphilus hydrothermalis</name>
    <dbReference type="NCBI Taxonomy" id="1482730"/>
    <lineage>
        <taxon>Bacteria</taxon>
        <taxon>Bacillati</taxon>
        <taxon>Bacillota</taxon>
        <taxon>Clostridia</taxon>
        <taxon>Peptostreptococcales</taxon>
        <taxon>Natronincolaceae</taxon>
        <taxon>Alkaliphilus</taxon>
    </lineage>
</organism>
<evidence type="ECO:0000313" key="7">
    <source>
        <dbReference type="EMBL" id="MBM7615584.1"/>
    </source>
</evidence>
<dbReference type="EC" id="2.1.1.-" evidence="6"/>
<keyword evidence="8" id="KW-1185">Reference proteome</keyword>
<dbReference type="CDD" id="cd02440">
    <property type="entry name" value="AdoMet_MTases"/>
    <property type="match status" value="1"/>
</dbReference>